<sequence length="61" mass="7093">MSSLIILLLAAGYGYGAWKFWRGFHRTNFSQGRLQLTLLWPVFLIANKSYRQNFSKALKGR</sequence>
<comment type="caution">
    <text evidence="1">The sequence shown here is derived from an EMBL/GenBank/DDBJ whole genome shotgun (WGS) entry which is preliminary data.</text>
</comment>
<name>A0ABW6IAW2_9CYAN</name>
<accession>A0ABW6IAW2</accession>
<evidence type="ECO:0000313" key="1">
    <source>
        <dbReference type="EMBL" id="MFE4104917.1"/>
    </source>
</evidence>
<proteinExistence type="predicted"/>
<organism evidence="1 2">
    <name type="scientific">Almyronema epifaneia S1</name>
    <dbReference type="NCBI Taxonomy" id="2991925"/>
    <lineage>
        <taxon>Bacteria</taxon>
        <taxon>Bacillati</taxon>
        <taxon>Cyanobacteriota</taxon>
        <taxon>Cyanophyceae</taxon>
        <taxon>Nodosilineales</taxon>
        <taxon>Nodosilineaceae</taxon>
        <taxon>Almyronema</taxon>
        <taxon>Almyronema epifaneia</taxon>
    </lineage>
</organism>
<dbReference type="Proteomes" id="UP001600165">
    <property type="component" value="Unassembled WGS sequence"/>
</dbReference>
<keyword evidence="2" id="KW-1185">Reference proteome</keyword>
<evidence type="ECO:0000313" key="2">
    <source>
        <dbReference type="Proteomes" id="UP001600165"/>
    </source>
</evidence>
<gene>
    <name evidence="1" type="ORF">ACFVKH_01420</name>
</gene>
<protein>
    <submittedName>
        <fullName evidence="1">Uncharacterized protein</fullName>
    </submittedName>
</protein>
<dbReference type="EMBL" id="JBHZOL010000008">
    <property type="protein sequence ID" value="MFE4104917.1"/>
    <property type="molecule type" value="Genomic_DNA"/>
</dbReference>
<dbReference type="RefSeq" id="WP_377960654.1">
    <property type="nucleotide sequence ID" value="NZ_JBHZOL010000008.1"/>
</dbReference>
<reference evidence="1 2" key="1">
    <citation type="submission" date="2024-10" db="EMBL/GenBank/DDBJ databases">
        <authorList>
            <person name="Ratan Roy A."/>
            <person name="Morales Sandoval P.H."/>
            <person name="De Los Santos Villalobos S."/>
            <person name="Chakraborty S."/>
            <person name="Mukherjee J."/>
        </authorList>
    </citation>
    <scope>NUCLEOTIDE SEQUENCE [LARGE SCALE GENOMIC DNA]</scope>
    <source>
        <strain evidence="1 2">S1</strain>
    </source>
</reference>